<dbReference type="RefSeq" id="WP_248358352.1">
    <property type="nucleotide sequence ID" value="NZ_AP025591.1"/>
</dbReference>
<dbReference type="PANTHER" id="PTHR43004">
    <property type="entry name" value="TRK SYSTEM POTASSIUM UPTAKE PROTEIN"/>
    <property type="match status" value="1"/>
</dbReference>
<sequence>MGSDGDESHLDEVAVLVVGAGPTGLALAAQLRWLGVRTRIIDRSLDRAHESRALAVQARTLEVLDALGLAEPLVARGNTSSRLVIHLGARRIAEARLGRIGATDTRYPFILFVSQSETERVLEEYLAGSGVAIERGVELVRFEVHERWVQCELRHPGGGEERVRATYLVGCDGAHSTVRKGAGFSFGGGSYPEDFVLGDVEADGPLEPGAINSFVGGGGVAMFFPLGDPATWRVIAMQARDPGARRDEVAPDDSPAGPLTLEELQAVVATPTSGSILVRDPAWLSHFRLHHRQIAQYRRGRVLLAGDAAHIHSPVGGQGMNTGIQDAWNLGWKLALVARGTATERLLESYDAERWPVGRNLLRYTDRVFSTFTRALSAGRLASWAREVVAPRVLPRLLDSGWLRAMAFRFVSELGIRYRHSPAVTEGRPRLHGGPRAGDRLPDAWLTLDGRRVALQRAIVGPHLTLLLCGEAGAWDVARLERFSGLVKLRHLPVQTTSGAETGAEDVLSLLGVRDAAQYLVRPDGYIAFRCGGSDLEAVTRYLTRWFRRPAANATG</sequence>
<proteinExistence type="inferred from homology"/>
<evidence type="ECO:0000256" key="2">
    <source>
        <dbReference type="ARBA" id="ARBA00007801"/>
    </source>
</evidence>
<feature type="domain" description="FAD-binding" evidence="5">
    <location>
        <begin position="12"/>
        <end position="363"/>
    </location>
</feature>
<evidence type="ECO:0000256" key="1">
    <source>
        <dbReference type="ARBA" id="ARBA00001974"/>
    </source>
</evidence>
<dbReference type="InterPro" id="IPR050641">
    <property type="entry name" value="RIFMO-like"/>
</dbReference>
<dbReference type="Pfam" id="PF01494">
    <property type="entry name" value="FAD_binding_3"/>
    <property type="match status" value="1"/>
</dbReference>
<dbReference type="PRINTS" id="PR00420">
    <property type="entry name" value="RNGMNOXGNASE"/>
</dbReference>
<protein>
    <submittedName>
        <fullName evidence="6">Oxygenase</fullName>
    </submittedName>
</protein>
<dbReference type="SUPFAM" id="SSF51905">
    <property type="entry name" value="FAD/NAD(P)-binding domain"/>
    <property type="match status" value="1"/>
</dbReference>
<dbReference type="Gene3D" id="3.30.70.2450">
    <property type="match status" value="1"/>
</dbReference>
<comment type="similarity">
    <text evidence="2">Belongs to the PheA/TfdB FAD monooxygenase family.</text>
</comment>
<evidence type="ECO:0000313" key="7">
    <source>
        <dbReference type="Proteomes" id="UP001162891"/>
    </source>
</evidence>
<evidence type="ECO:0000313" key="6">
    <source>
        <dbReference type="EMBL" id="BDG01637.1"/>
    </source>
</evidence>
<name>A0ABM7WQ96_9BACT</name>
<evidence type="ECO:0000256" key="4">
    <source>
        <dbReference type="ARBA" id="ARBA00022827"/>
    </source>
</evidence>
<comment type="cofactor">
    <cofactor evidence="1">
        <name>FAD</name>
        <dbReference type="ChEBI" id="CHEBI:57692"/>
    </cofactor>
</comment>
<dbReference type="EMBL" id="AP025591">
    <property type="protein sequence ID" value="BDG01637.1"/>
    <property type="molecule type" value="Genomic_DNA"/>
</dbReference>
<dbReference type="Pfam" id="PF21274">
    <property type="entry name" value="Rng_hyd_C"/>
    <property type="match status" value="1"/>
</dbReference>
<accession>A0ABM7WQ96</accession>
<keyword evidence="7" id="KW-1185">Reference proteome</keyword>
<dbReference type="Gene3D" id="3.40.30.120">
    <property type="match status" value="1"/>
</dbReference>
<gene>
    <name evidence="6" type="ORF">AMOR_06330</name>
</gene>
<evidence type="ECO:0000256" key="3">
    <source>
        <dbReference type="ARBA" id="ARBA00022630"/>
    </source>
</evidence>
<reference evidence="7" key="1">
    <citation type="journal article" date="2022" name="Int. J. Syst. Evol. Microbiol.">
        <title>Anaeromyxobacter oryzae sp. nov., Anaeromyxobacter diazotrophicus sp. nov. and Anaeromyxobacter paludicola sp. nov., isolated from paddy soils.</title>
        <authorList>
            <person name="Itoh H."/>
            <person name="Xu Z."/>
            <person name="Mise K."/>
            <person name="Masuda Y."/>
            <person name="Ushijima N."/>
            <person name="Hayakawa C."/>
            <person name="Shiratori Y."/>
            <person name="Senoo K."/>
        </authorList>
    </citation>
    <scope>NUCLEOTIDE SEQUENCE [LARGE SCALE GENOMIC DNA]</scope>
    <source>
        <strain evidence="7">Red232</strain>
    </source>
</reference>
<keyword evidence="4" id="KW-0274">FAD</keyword>
<dbReference type="InterPro" id="IPR002938">
    <property type="entry name" value="FAD-bd"/>
</dbReference>
<dbReference type="Gene3D" id="3.50.50.60">
    <property type="entry name" value="FAD/NAD(P)-binding domain"/>
    <property type="match status" value="1"/>
</dbReference>
<dbReference type="InterPro" id="IPR036249">
    <property type="entry name" value="Thioredoxin-like_sf"/>
</dbReference>
<evidence type="ECO:0000259" key="5">
    <source>
        <dbReference type="Pfam" id="PF01494"/>
    </source>
</evidence>
<dbReference type="SUPFAM" id="SSF52833">
    <property type="entry name" value="Thioredoxin-like"/>
    <property type="match status" value="1"/>
</dbReference>
<dbReference type="Proteomes" id="UP001162891">
    <property type="component" value="Chromosome"/>
</dbReference>
<keyword evidence="3" id="KW-0285">Flavoprotein</keyword>
<dbReference type="InterPro" id="IPR036188">
    <property type="entry name" value="FAD/NAD-bd_sf"/>
</dbReference>
<dbReference type="PANTHER" id="PTHR43004:SF19">
    <property type="entry name" value="BINDING MONOOXYGENASE, PUTATIVE (JCVI)-RELATED"/>
    <property type="match status" value="1"/>
</dbReference>
<organism evidence="6 7">
    <name type="scientific">Anaeromyxobacter oryzae</name>
    <dbReference type="NCBI Taxonomy" id="2918170"/>
    <lineage>
        <taxon>Bacteria</taxon>
        <taxon>Pseudomonadati</taxon>
        <taxon>Myxococcota</taxon>
        <taxon>Myxococcia</taxon>
        <taxon>Myxococcales</taxon>
        <taxon>Cystobacterineae</taxon>
        <taxon>Anaeromyxobacteraceae</taxon>
        <taxon>Anaeromyxobacter</taxon>
    </lineage>
</organism>